<feature type="domain" description="GOLD" evidence="9">
    <location>
        <begin position="1211"/>
        <end position="1315"/>
    </location>
</feature>
<dbReference type="InterPro" id="IPR000306">
    <property type="entry name" value="Znf_FYVE"/>
</dbReference>
<feature type="coiled-coil region" evidence="5">
    <location>
        <begin position="591"/>
        <end position="667"/>
    </location>
</feature>
<evidence type="ECO:0000256" key="2">
    <source>
        <dbReference type="ARBA" id="ARBA00022771"/>
    </source>
</evidence>
<feature type="coiled-coil region" evidence="5">
    <location>
        <begin position="877"/>
        <end position="953"/>
    </location>
</feature>
<evidence type="ECO:0000256" key="4">
    <source>
        <dbReference type="PROSITE-ProRule" id="PRU00091"/>
    </source>
</evidence>
<dbReference type="PANTHER" id="PTHR46753">
    <property type="entry name" value="FYVE AND COILED-COIL DOMAIN-CONTAINING PROTEIN 1"/>
    <property type="match status" value="1"/>
</dbReference>
<dbReference type="InterPro" id="IPR013083">
    <property type="entry name" value="Znf_RING/FYVE/PHD"/>
</dbReference>
<dbReference type="PROSITE" id="PS50178">
    <property type="entry name" value="ZF_FYVE"/>
    <property type="match status" value="1"/>
</dbReference>
<organism evidence="10 11">
    <name type="scientific">Takifugu rubripes</name>
    <name type="common">Japanese pufferfish</name>
    <name type="synonym">Fugu rubripes</name>
    <dbReference type="NCBI Taxonomy" id="31033"/>
    <lineage>
        <taxon>Eukaryota</taxon>
        <taxon>Metazoa</taxon>
        <taxon>Chordata</taxon>
        <taxon>Craniata</taxon>
        <taxon>Vertebrata</taxon>
        <taxon>Euteleostomi</taxon>
        <taxon>Actinopterygii</taxon>
        <taxon>Neopterygii</taxon>
        <taxon>Teleostei</taxon>
        <taxon>Neoteleostei</taxon>
        <taxon>Acanthomorphata</taxon>
        <taxon>Eupercaria</taxon>
        <taxon>Tetraodontiformes</taxon>
        <taxon>Tetradontoidea</taxon>
        <taxon>Tetraodontidae</taxon>
        <taxon>Takifugu</taxon>
    </lineage>
</organism>
<feature type="coiled-coil region" evidence="5">
    <location>
        <begin position="239"/>
        <end position="280"/>
    </location>
</feature>
<protein>
    <submittedName>
        <fullName evidence="10">FYVE and coiled-coil domain autophagy adaptor 1</fullName>
    </submittedName>
</protein>
<evidence type="ECO:0000256" key="1">
    <source>
        <dbReference type="ARBA" id="ARBA00022723"/>
    </source>
</evidence>
<dbReference type="InterPro" id="IPR047336">
    <property type="entry name" value="RUN_FYCO1"/>
</dbReference>
<dbReference type="CDD" id="cd15726">
    <property type="entry name" value="FYVE_FYCO1"/>
    <property type="match status" value="1"/>
</dbReference>
<dbReference type="CDD" id="cd17698">
    <property type="entry name" value="RUN_FYCO1"/>
    <property type="match status" value="1"/>
</dbReference>
<feature type="compositionally biased region" description="Basic and acidic residues" evidence="6">
    <location>
        <begin position="436"/>
        <end position="447"/>
    </location>
</feature>
<dbReference type="PROSITE" id="PS50866">
    <property type="entry name" value="GOLD"/>
    <property type="match status" value="1"/>
</dbReference>
<feature type="domain" description="FYVE-type" evidence="7">
    <location>
        <begin position="1085"/>
        <end position="1143"/>
    </location>
</feature>
<dbReference type="SUPFAM" id="SSF101576">
    <property type="entry name" value="Supernatant protein factor (SPF), C-terminal domain"/>
    <property type="match status" value="1"/>
</dbReference>
<evidence type="ECO:0000256" key="3">
    <source>
        <dbReference type="ARBA" id="ARBA00022833"/>
    </source>
</evidence>
<dbReference type="SUPFAM" id="SSF57903">
    <property type="entry name" value="FYVE/PHD zinc finger"/>
    <property type="match status" value="1"/>
</dbReference>
<dbReference type="Gene3D" id="3.30.40.10">
    <property type="entry name" value="Zinc/RING finger domain, C3HC4 (zinc finger)"/>
    <property type="match status" value="1"/>
</dbReference>
<dbReference type="HOGENOM" id="CLU_004445_0_0_1"/>
<dbReference type="InterPro" id="IPR009038">
    <property type="entry name" value="GOLD_dom"/>
</dbReference>
<dbReference type="GO" id="GO:0005776">
    <property type="term" value="C:autophagosome"/>
    <property type="evidence" value="ECO:0007669"/>
    <property type="project" value="TreeGrafter"/>
</dbReference>
<evidence type="ECO:0000313" key="10">
    <source>
        <dbReference type="Ensembl" id="ENSTRUP00000041504.3"/>
    </source>
</evidence>
<dbReference type="GO" id="GO:0072383">
    <property type="term" value="P:plus-end-directed vesicle transport along microtubule"/>
    <property type="evidence" value="ECO:0007669"/>
    <property type="project" value="TreeGrafter"/>
</dbReference>
<dbReference type="InterPro" id="IPR047337">
    <property type="entry name" value="FYVE_FYCO1"/>
</dbReference>
<evidence type="ECO:0000259" key="7">
    <source>
        <dbReference type="PROSITE" id="PS50178"/>
    </source>
</evidence>
<feature type="region of interest" description="Disordered" evidence="6">
    <location>
        <begin position="688"/>
        <end position="720"/>
    </location>
</feature>
<feature type="coiled-coil region" evidence="5">
    <location>
        <begin position="1010"/>
        <end position="1062"/>
    </location>
</feature>
<feature type="region of interest" description="Disordered" evidence="6">
    <location>
        <begin position="436"/>
        <end position="455"/>
    </location>
</feature>
<reference evidence="10 11" key="1">
    <citation type="journal article" date="2011" name="Genome Biol. Evol.">
        <title>Integration of the genetic map and genome assembly of fugu facilitates insights into distinct features of genome evolution in teleosts and mammals.</title>
        <authorList>
            <person name="Kai W."/>
            <person name="Kikuchi K."/>
            <person name="Tohari S."/>
            <person name="Chew A.K."/>
            <person name="Tay A."/>
            <person name="Fujiwara A."/>
            <person name="Hosoya S."/>
            <person name="Suetake H."/>
            <person name="Naruse K."/>
            <person name="Brenner S."/>
            <person name="Suzuki Y."/>
            <person name="Venkatesh B."/>
        </authorList>
    </citation>
    <scope>NUCLEOTIDE SEQUENCE [LARGE SCALE GENOMIC DNA]</scope>
</reference>
<feature type="domain" description="RUN" evidence="8">
    <location>
        <begin position="37"/>
        <end position="170"/>
    </location>
</feature>
<dbReference type="GO" id="GO:1901098">
    <property type="term" value="P:positive regulation of autophagosome maturation"/>
    <property type="evidence" value="ECO:0007669"/>
    <property type="project" value="TreeGrafter"/>
</dbReference>
<dbReference type="InterPro" id="IPR017455">
    <property type="entry name" value="Znf_FYVE-rel"/>
</dbReference>
<keyword evidence="5" id="KW-0175">Coiled coil</keyword>
<keyword evidence="1" id="KW-0479">Metal-binding</keyword>
<keyword evidence="2 4" id="KW-0863">Zinc-finger</keyword>
<dbReference type="GO" id="GO:0005770">
    <property type="term" value="C:late endosome"/>
    <property type="evidence" value="ECO:0007669"/>
    <property type="project" value="TreeGrafter"/>
</dbReference>
<dbReference type="GO" id="GO:0008270">
    <property type="term" value="F:zinc ion binding"/>
    <property type="evidence" value="ECO:0007669"/>
    <property type="project" value="UniProtKB-KW"/>
</dbReference>
<dbReference type="Gene3D" id="2.60.120.680">
    <property type="entry name" value="GOLD domain"/>
    <property type="match status" value="1"/>
</dbReference>
<dbReference type="Pfam" id="PF01363">
    <property type="entry name" value="FYVE"/>
    <property type="match status" value="1"/>
</dbReference>
<reference evidence="10" key="3">
    <citation type="submission" date="2025-09" db="UniProtKB">
        <authorList>
            <consortium name="Ensembl"/>
        </authorList>
    </citation>
    <scope>IDENTIFICATION</scope>
</reference>
<sequence>MASSSVGDNQLQRIIKDLQDAVFELSKEYQECGEPISDDSANLHKFFFKLEYLLQFDQKEKTTFLGQRKDYWDYFCDCLIKIKGANDGIRFVKSIPELKTSLGKGRAFIRYSLVHQRLADTLQQCLINQKVTSEWFYDRSPFLKSHLTADIINNLYELNQIHFDVAARGYDLDADWPKFARRTISTPSAFLWKPPSRCSSINSLVSSYSHLQPQEGFPVSDLSHSLLGELGEPSPCNIAESLRIELDQSELRQQELLEQVQKLNREASELKNVVEDLQGTLLVVQRSTPNHQTSDQESPNQLPPCKEAINAELQVRLTAAEKKNMELITKLDEALKEKGQQTASYCNSAWKIQDLLEKLKTAEEEKLDSKREAEDRARQCEDDALRRLEELQSAVSRIQGALTLKEKEAGNLRAQLQDLQTSLECRERQAEELRKRLQEEREEEEQRCSTASSHNQELEVHLLDVKKTLKNREKELATSSERIKHLEEKLEKLAGLADNDDVSCSQTPNVHDYKIQYSNLMEVSGDFLQTVQKGAERVSELTESSEALLEQLAYLRASEKHLKRRIEATNMCVEDRERKLLDDNLHLEEILQKTLVEKEAFECQIKKLEHANRELVESQSSLKKLLKTTQQELDSLTAKIVLLDKNLTVSQRSQAELLEKIQEAEAKLCDQTFERGLLQARVDELERRSVDMHDEKGAAESNEKMQKPDTERGSPPMESKETPFRLVIAEAQLELNLREVQRLQEEVVELRAQLLAGNEERMKVQALQEVTESSREDLRVLTEQLKAQVEDLNRRHVDEILRSREREEALIRERDGEAQARAGLATEVTTCREDFNKLKVRYDALSLENSDSREALHRANTEMAELGVHVCMLTAENEEARLRWEGLTTRLEELKEEAARDVESQKAYIEQLRQENQQLLHEVQNKERLLEAKEELQVELNKTQREAEAVREKSQGEIQSLNVQLSNESLIHRSQLQVSLNSASVFLPKLLELLSLLKVFVLVCRSEGDLAVAQKVCQEMSDNLRRLTQDKQTIDLRTAAELDDLYRTKINLEERLVELIREKDALWQKNDALEFEQKLRDEETERDVNHCVGCHTQFSWWLRKYNCRLCGRPFCYYCCSNNVSTQPGGSRERCCVHCYNQHSAVVERHPQEEVSNSAPGTSNSASTGDIASEDVEDVSAAVQDAEIYLLKSGELTLDVHFTVDDISGFEDSCRDLFIKSSCYSTISIIMKAPGPTVTWTFTSEPKSISFSVVYRESTDTPLEQAKVLIPLTRCNAHKETIQGELKVRNSGEYTLIFDNSFSRFISKKVLYHLSLDKPVVYDGTDLL</sequence>
<gene>
    <name evidence="10" type="primary">LOC101067070</name>
</gene>
<dbReference type="GeneTree" id="ENSGT00940000154044"/>
<accession>H2UX25</accession>
<dbReference type="SUPFAM" id="SSF140741">
    <property type="entry name" value="RUN domain-like"/>
    <property type="match status" value="1"/>
</dbReference>
<dbReference type="PROSITE" id="PS50826">
    <property type="entry name" value="RUN"/>
    <property type="match status" value="1"/>
</dbReference>
<feature type="compositionally biased region" description="Polar residues" evidence="6">
    <location>
        <begin position="1153"/>
        <end position="1169"/>
    </location>
</feature>
<evidence type="ECO:0000259" key="8">
    <source>
        <dbReference type="PROSITE" id="PS50826"/>
    </source>
</evidence>
<dbReference type="InterPro" id="IPR004012">
    <property type="entry name" value="Run_dom"/>
</dbReference>
<dbReference type="InterPro" id="IPR011011">
    <property type="entry name" value="Znf_FYVE_PHD"/>
</dbReference>
<dbReference type="FunFam" id="2.60.120.680:FF:000004">
    <property type="entry name" value="FYVE and coiled-coil domain containing 1"/>
    <property type="match status" value="1"/>
</dbReference>
<dbReference type="SMART" id="SM00064">
    <property type="entry name" value="FYVE"/>
    <property type="match status" value="1"/>
</dbReference>
<evidence type="ECO:0000259" key="9">
    <source>
        <dbReference type="PROSITE" id="PS50866"/>
    </source>
</evidence>
<dbReference type="Ensembl" id="ENSTRUT00000041648.3">
    <property type="protein sequence ID" value="ENSTRUP00000041504.3"/>
    <property type="gene ID" value="ENSTRUG00000016234.3"/>
</dbReference>
<feature type="region of interest" description="Disordered" evidence="6">
    <location>
        <begin position="1149"/>
        <end position="1169"/>
    </location>
</feature>
<dbReference type="InterPro" id="IPR036598">
    <property type="entry name" value="GOLD_dom_sf"/>
</dbReference>
<evidence type="ECO:0000256" key="5">
    <source>
        <dbReference type="SAM" id="Coils"/>
    </source>
</evidence>
<name>H2UX25_TAKRU</name>
<evidence type="ECO:0000256" key="6">
    <source>
        <dbReference type="SAM" id="MobiDB-lite"/>
    </source>
</evidence>
<dbReference type="InterPro" id="IPR037213">
    <property type="entry name" value="Run_dom_sf"/>
</dbReference>
<feature type="coiled-coil region" evidence="5">
    <location>
        <begin position="726"/>
        <end position="795"/>
    </location>
</feature>
<keyword evidence="3" id="KW-0862">Zinc</keyword>
<dbReference type="Gene3D" id="1.20.58.900">
    <property type="match status" value="1"/>
</dbReference>
<dbReference type="PANTHER" id="PTHR46753:SF2">
    <property type="entry name" value="FYVE AND COILED-COIL DOMAIN-CONTAINING PROTEIN 1"/>
    <property type="match status" value="1"/>
</dbReference>
<dbReference type="FunFam" id="1.20.58.900:FF:000010">
    <property type="entry name" value="FYVE and coiled-coil domain containing 1"/>
    <property type="match status" value="1"/>
</dbReference>
<dbReference type="Pfam" id="PF02759">
    <property type="entry name" value="RUN"/>
    <property type="match status" value="1"/>
</dbReference>
<reference evidence="10" key="2">
    <citation type="submission" date="2025-08" db="UniProtKB">
        <authorList>
            <consortium name="Ensembl"/>
        </authorList>
    </citation>
    <scope>IDENTIFICATION</scope>
</reference>
<keyword evidence="11" id="KW-1185">Reference proteome</keyword>
<proteinExistence type="predicted"/>
<evidence type="ECO:0000313" key="11">
    <source>
        <dbReference type="Proteomes" id="UP000005226"/>
    </source>
</evidence>
<dbReference type="GO" id="GO:0005764">
    <property type="term" value="C:lysosome"/>
    <property type="evidence" value="ECO:0007669"/>
    <property type="project" value="TreeGrafter"/>
</dbReference>
<dbReference type="Proteomes" id="UP000005226">
    <property type="component" value="Chromosome 22"/>
</dbReference>